<reference evidence="1 2" key="2">
    <citation type="journal article" date="2017" name="Front. Plant Sci.">
        <title>Gene Classification and Mining of Molecular Markers Useful in Red Clover (Trifolium pratense) Breeding.</title>
        <authorList>
            <person name="Istvanek J."/>
            <person name="Dluhosova J."/>
            <person name="Dluhos P."/>
            <person name="Patkova L."/>
            <person name="Nedelnik J."/>
            <person name="Repkova J."/>
        </authorList>
    </citation>
    <scope>NUCLEOTIDE SEQUENCE [LARGE SCALE GENOMIC DNA]</scope>
    <source>
        <strain evidence="2">cv. Tatra</strain>
        <tissue evidence="1">Young leaves</tissue>
    </source>
</reference>
<comment type="caution">
    <text evidence="1">The sequence shown here is derived from an EMBL/GenBank/DDBJ whole genome shotgun (WGS) entry which is preliminary data.</text>
</comment>
<accession>A0A2K3K8L3</accession>
<gene>
    <name evidence="1" type="ORF">L195_g061228</name>
</gene>
<name>A0A2K3K8L3_TRIPR</name>
<organism evidence="1 2">
    <name type="scientific">Trifolium pratense</name>
    <name type="common">Red clover</name>
    <dbReference type="NCBI Taxonomy" id="57577"/>
    <lineage>
        <taxon>Eukaryota</taxon>
        <taxon>Viridiplantae</taxon>
        <taxon>Streptophyta</taxon>
        <taxon>Embryophyta</taxon>
        <taxon>Tracheophyta</taxon>
        <taxon>Spermatophyta</taxon>
        <taxon>Magnoliopsida</taxon>
        <taxon>eudicotyledons</taxon>
        <taxon>Gunneridae</taxon>
        <taxon>Pentapetalae</taxon>
        <taxon>rosids</taxon>
        <taxon>fabids</taxon>
        <taxon>Fabales</taxon>
        <taxon>Fabaceae</taxon>
        <taxon>Papilionoideae</taxon>
        <taxon>50 kb inversion clade</taxon>
        <taxon>NPAAA clade</taxon>
        <taxon>Hologalegina</taxon>
        <taxon>IRL clade</taxon>
        <taxon>Trifolieae</taxon>
        <taxon>Trifolium</taxon>
    </lineage>
</organism>
<dbReference type="EMBL" id="ASHM01149152">
    <property type="protein sequence ID" value="PNX62612.1"/>
    <property type="molecule type" value="Genomic_DNA"/>
</dbReference>
<dbReference type="AlphaFoldDB" id="A0A2K3K8L3"/>
<proteinExistence type="predicted"/>
<evidence type="ECO:0000313" key="2">
    <source>
        <dbReference type="Proteomes" id="UP000236291"/>
    </source>
</evidence>
<protein>
    <submittedName>
        <fullName evidence="1">Uncharacterized protein</fullName>
    </submittedName>
</protein>
<sequence length="32" mass="3615">VNKPHEQPTILFPRAGENASLVDWSFSEFGKL</sequence>
<evidence type="ECO:0000313" key="1">
    <source>
        <dbReference type="EMBL" id="PNX62612.1"/>
    </source>
</evidence>
<reference evidence="1 2" key="1">
    <citation type="journal article" date="2014" name="Am. J. Bot.">
        <title>Genome assembly and annotation for red clover (Trifolium pratense; Fabaceae).</title>
        <authorList>
            <person name="Istvanek J."/>
            <person name="Jaros M."/>
            <person name="Krenek A."/>
            <person name="Repkova J."/>
        </authorList>
    </citation>
    <scope>NUCLEOTIDE SEQUENCE [LARGE SCALE GENOMIC DNA]</scope>
    <source>
        <strain evidence="2">cv. Tatra</strain>
        <tissue evidence="1">Young leaves</tissue>
    </source>
</reference>
<feature type="non-terminal residue" evidence="1">
    <location>
        <position position="1"/>
    </location>
</feature>
<dbReference type="Proteomes" id="UP000236291">
    <property type="component" value="Unassembled WGS sequence"/>
</dbReference>